<dbReference type="EMBL" id="JBAMIC010000021">
    <property type="protein sequence ID" value="KAK7092941.1"/>
    <property type="molecule type" value="Genomic_DNA"/>
</dbReference>
<organism evidence="1 2">
    <name type="scientific">Littorina saxatilis</name>
    <dbReference type="NCBI Taxonomy" id="31220"/>
    <lineage>
        <taxon>Eukaryota</taxon>
        <taxon>Metazoa</taxon>
        <taxon>Spiralia</taxon>
        <taxon>Lophotrochozoa</taxon>
        <taxon>Mollusca</taxon>
        <taxon>Gastropoda</taxon>
        <taxon>Caenogastropoda</taxon>
        <taxon>Littorinimorpha</taxon>
        <taxon>Littorinoidea</taxon>
        <taxon>Littorinidae</taxon>
        <taxon>Littorina</taxon>
    </lineage>
</organism>
<name>A0AAN9G2H6_9CAEN</name>
<dbReference type="PANTHER" id="PTHR33050">
    <property type="entry name" value="REVERSE TRANSCRIPTASE DOMAIN-CONTAINING PROTEIN"/>
    <property type="match status" value="1"/>
</dbReference>
<dbReference type="Proteomes" id="UP001374579">
    <property type="component" value="Unassembled WGS sequence"/>
</dbReference>
<evidence type="ECO:0000313" key="2">
    <source>
        <dbReference type="Proteomes" id="UP001374579"/>
    </source>
</evidence>
<reference evidence="1 2" key="1">
    <citation type="submission" date="2024-02" db="EMBL/GenBank/DDBJ databases">
        <title>Chromosome-scale genome assembly of the rough periwinkle Littorina saxatilis.</title>
        <authorList>
            <person name="De Jode A."/>
            <person name="Faria R."/>
            <person name="Formenti G."/>
            <person name="Sims Y."/>
            <person name="Smith T.P."/>
            <person name="Tracey A."/>
            <person name="Wood J.M.D."/>
            <person name="Zagrodzka Z.B."/>
            <person name="Johannesson K."/>
            <person name="Butlin R.K."/>
            <person name="Leder E.H."/>
        </authorList>
    </citation>
    <scope>NUCLEOTIDE SEQUENCE [LARGE SCALE GENOMIC DNA]</scope>
    <source>
        <strain evidence="1">Snail1</strain>
        <tissue evidence="1">Muscle</tissue>
    </source>
</reference>
<evidence type="ECO:0000313" key="1">
    <source>
        <dbReference type="EMBL" id="KAK7092941.1"/>
    </source>
</evidence>
<keyword evidence="2" id="KW-1185">Reference proteome</keyword>
<sequence>MWTLFLKDFNGKSLFLPDRFLTSDSLNLFTDASGSLGYGAVFGSKWFSGTWNDLWRSQSITLLELYPIVLAVELWGESLANKCLSFYTDNLALVDILNKQTSKDRLIMTLLRRLVLTCLQLNLVFQAVHIPGKDNTLADLLSRLQVDKFKRLAPWADSNPVQDVLLLGIHNNNIVFTYHTEEGRYQNTAQIYSYMMTRLCLHPLDFPLISVVA</sequence>
<evidence type="ECO:0008006" key="3">
    <source>
        <dbReference type="Google" id="ProtNLM"/>
    </source>
</evidence>
<dbReference type="AlphaFoldDB" id="A0AAN9G2H6"/>
<dbReference type="InterPro" id="IPR012337">
    <property type="entry name" value="RNaseH-like_sf"/>
</dbReference>
<accession>A0AAN9G2H6</accession>
<dbReference type="SUPFAM" id="SSF53098">
    <property type="entry name" value="Ribonuclease H-like"/>
    <property type="match status" value="1"/>
</dbReference>
<proteinExistence type="predicted"/>
<dbReference type="PANTHER" id="PTHR33050:SF8">
    <property type="entry name" value="REVERSE TRANSCRIPTASE DOMAIN-CONTAINING PROTEIN"/>
    <property type="match status" value="1"/>
</dbReference>
<dbReference type="CDD" id="cd09275">
    <property type="entry name" value="RNase_HI_RT_DIRS1"/>
    <property type="match status" value="1"/>
</dbReference>
<dbReference type="InterPro" id="IPR052055">
    <property type="entry name" value="Hepadnavirus_pol/RT"/>
</dbReference>
<comment type="caution">
    <text evidence="1">The sequence shown here is derived from an EMBL/GenBank/DDBJ whole genome shotgun (WGS) entry which is preliminary data.</text>
</comment>
<gene>
    <name evidence="1" type="ORF">V1264_008614</name>
</gene>
<protein>
    <recommendedName>
        <fullName evidence="3">RNase H type-1 domain-containing protein</fullName>
    </recommendedName>
</protein>